<evidence type="ECO:0000256" key="3">
    <source>
        <dbReference type="ARBA" id="ARBA00016090"/>
    </source>
</evidence>
<dbReference type="EMBL" id="DRSK01000106">
    <property type="protein sequence ID" value="HHE07643.1"/>
    <property type="molecule type" value="Genomic_DNA"/>
</dbReference>
<evidence type="ECO:0000259" key="7">
    <source>
        <dbReference type="PROSITE" id="PS51278"/>
    </source>
</evidence>
<dbReference type="AlphaFoldDB" id="A0A7C5DE72"/>
<reference evidence="8" key="1">
    <citation type="journal article" date="2020" name="mSystems">
        <title>Genome- and Community-Level Interaction Insights into Carbon Utilization and Element Cycling Functions of Hydrothermarchaeota in Hydrothermal Sediment.</title>
        <authorList>
            <person name="Zhou Z."/>
            <person name="Liu Y."/>
            <person name="Xu W."/>
            <person name="Pan J."/>
            <person name="Luo Z.H."/>
            <person name="Li M."/>
        </authorList>
    </citation>
    <scope>NUCLEOTIDE SEQUENCE [LARGE SCALE GENOMIC DNA]</scope>
    <source>
        <strain evidence="8">HyVt-628</strain>
    </source>
</reference>
<dbReference type="Proteomes" id="UP000886059">
    <property type="component" value="Unassembled WGS sequence"/>
</dbReference>
<evidence type="ECO:0000256" key="4">
    <source>
        <dbReference type="ARBA" id="ARBA00022576"/>
    </source>
</evidence>
<accession>A0A7C5DE72</accession>
<dbReference type="EC" id="2.6.1.16" evidence="2"/>
<feature type="non-terminal residue" evidence="8">
    <location>
        <position position="180"/>
    </location>
</feature>
<name>A0A7C5DE72_9CHLB</name>
<gene>
    <name evidence="8" type="ORF">ENL01_01810</name>
</gene>
<protein>
    <recommendedName>
        <fullName evidence="3">Glutamine--fructose-6-phosphate aminotransferase [isomerizing]</fullName>
        <ecNumber evidence="2">2.6.1.16</ecNumber>
    </recommendedName>
</protein>
<dbReference type="InterPro" id="IPR047084">
    <property type="entry name" value="GFAT_N"/>
</dbReference>
<keyword evidence="6" id="KW-0315">Glutamine amidotransferase</keyword>
<dbReference type="GO" id="GO:0006002">
    <property type="term" value="P:fructose 6-phosphate metabolic process"/>
    <property type="evidence" value="ECO:0007669"/>
    <property type="project" value="TreeGrafter"/>
</dbReference>
<dbReference type="InterPro" id="IPR017932">
    <property type="entry name" value="GATase_2_dom"/>
</dbReference>
<dbReference type="PANTHER" id="PTHR10937">
    <property type="entry name" value="GLUCOSAMINE--FRUCTOSE-6-PHOSPHATE AMINOTRANSFERASE, ISOMERIZING"/>
    <property type="match status" value="1"/>
</dbReference>
<evidence type="ECO:0000256" key="2">
    <source>
        <dbReference type="ARBA" id="ARBA00012916"/>
    </source>
</evidence>
<dbReference type="Gene3D" id="3.60.20.10">
    <property type="entry name" value="Glutamine Phosphoribosylpyrophosphate, subunit 1, domain 1"/>
    <property type="match status" value="1"/>
</dbReference>
<dbReference type="Pfam" id="PF13522">
    <property type="entry name" value="GATase_6"/>
    <property type="match status" value="1"/>
</dbReference>
<comment type="caution">
    <text evidence="8">The sequence shown here is derived from an EMBL/GenBank/DDBJ whole genome shotgun (WGS) entry which is preliminary data.</text>
</comment>
<keyword evidence="5" id="KW-0808">Transferase</keyword>
<comment type="catalytic activity">
    <reaction evidence="1">
        <text>D-fructose 6-phosphate + L-glutamine = D-glucosamine 6-phosphate + L-glutamate</text>
        <dbReference type="Rhea" id="RHEA:13237"/>
        <dbReference type="ChEBI" id="CHEBI:29985"/>
        <dbReference type="ChEBI" id="CHEBI:58359"/>
        <dbReference type="ChEBI" id="CHEBI:58725"/>
        <dbReference type="ChEBI" id="CHEBI:61527"/>
        <dbReference type="EC" id="2.6.1.16"/>
    </reaction>
</comment>
<dbReference type="InterPro" id="IPR029055">
    <property type="entry name" value="Ntn_hydrolases_N"/>
</dbReference>
<dbReference type="PANTHER" id="PTHR10937:SF0">
    <property type="entry name" value="GLUTAMINE--FRUCTOSE-6-PHOSPHATE TRANSAMINASE (ISOMERIZING)"/>
    <property type="match status" value="1"/>
</dbReference>
<evidence type="ECO:0000313" key="8">
    <source>
        <dbReference type="EMBL" id="HHE07643.1"/>
    </source>
</evidence>
<evidence type="ECO:0000256" key="5">
    <source>
        <dbReference type="ARBA" id="ARBA00022679"/>
    </source>
</evidence>
<keyword evidence="4 8" id="KW-0032">Aminotransferase</keyword>
<proteinExistence type="predicted"/>
<dbReference type="PROSITE" id="PS51278">
    <property type="entry name" value="GATASE_TYPE_2"/>
    <property type="match status" value="1"/>
</dbReference>
<feature type="domain" description="Glutamine amidotransferase type-2" evidence="7">
    <location>
        <begin position="2"/>
        <end position="180"/>
    </location>
</feature>
<organism evidence="8">
    <name type="scientific">Chlorobaculum parvum</name>
    <dbReference type="NCBI Taxonomy" id="274539"/>
    <lineage>
        <taxon>Bacteria</taxon>
        <taxon>Pseudomonadati</taxon>
        <taxon>Chlorobiota</taxon>
        <taxon>Chlorobiia</taxon>
        <taxon>Chlorobiales</taxon>
        <taxon>Chlorobiaceae</taxon>
        <taxon>Chlorobaculum</taxon>
    </lineage>
</organism>
<dbReference type="GO" id="GO:0005829">
    <property type="term" value="C:cytosol"/>
    <property type="evidence" value="ECO:0007669"/>
    <property type="project" value="TreeGrafter"/>
</dbReference>
<dbReference type="GO" id="GO:0004360">
    <property type="term" value="F:glutamine-fructose-6-phosphate transaminase (isomerizing) activity"/>
    <property type="evidence" value="ECO:0007669"/>
    <property type="project" value="UniProtKB-EC"/>
</dbReference>
<dbReference type="SUPFAM" id="SSF56235">
    <property type="entry name" value="N-terminal nucleophile aminohydrolases (Ntn hydrolases)"/>
    <property type="match status" value="1"/>
</dbReference>
<dbReference type="GO" id="GO:0006047">
    <property type="term" value="P:UDP-N-acetylglucosamine metabolic process"/>
    <property type="evidence" value="ECO:0007669"/>
    <property type="project" value="TreeGrafter"/>
</dbReference>
<sequence length="180" mass="19634">MCGIIGYIGKREAAPLLLNGLKRLEYRGYDSAGMAIMNGSMQVLKQKGSVGKLEELLNVSGSAMLGATIGIAHTRWATHGDPSDRNAHPHMNISDDIALIHNGIIENYTSLKKELISQDYEFESDTDSEVLVHLIDRVWKATPSIGLEGAVRQALRHVEGAYGICVVSSHEPDKIVVARK</sequence>
<dbReference type="GO" id="GO:0006487">
    <property type="term" value="P:protein N-linked glycosylation"/>
    <property type="evidence" value="ECO:0007669"/>
    <property type="project" value="TreeGrafter"/>
</dbReference>
<evidence type="ECO:0000256" key="6">
    <source>
        <dbReference type="ARBA" id="ARBA00022962"/>
    </source>
</evidence>
<evidence type="ECO:0000256" key="1">
    <source>
        <dbReference type="ARBA" id="ARBA00001031"/>
    </source>
</evidence>
<dbReference type="CDD" id="cd00714">
    <property type="entry name" value="GFAT"/>
    <property type="match status" value="1"/>
</dbReference>